<gene>
    <name evidence="2" type="ORF">SCF082_LOCUS49187</name>
</gene>
<protein>
    <submittedName>
        <fullName evidence="2">Uncharacterized protein</fullName>
    </submittedName>
</protein>
<feature type="compositionally biased region" description="Basic and acidic residues" evidence="1">
    <location>
        <begin position="56"/>
        <end position="82"/>
    </location>
</feature>
<feature type="compositionally biased region" description="Low complexity" evidence="1">
    <location>
        <begin position="292"/>
        <end position="305"/>
    </location>
</feature>
<feature type="region of interest" description="Disordered" evidence="1">
    <location>
        <begin position="48"/>
        <end position="82"/>
    </location>
</feature>
<proteinExistence type="predicted"/>
<organism evidence="2 3">
    <name type="scientific">Durusdinium trenchii</name>
    <dbReference type="NCBI Taxonomy" id="1381693"/>
    <lineage>
        <taxon>Eukaryota</taxon>
        <taxon>Sar</taxon>
        <taxon>Alveolata</taxon>
        <taxon>Dinophyceae</taxon>
        <taxon>Suessiales</taxon>
        <taxon>Symbiodiniaceae</taxon>
        <taxon>Durusdinium</taxon>
    </lineage>
</organism>
<sequence length="382" mass="45251">SAPRLTGPPSAREVSRGPPPTVPEDDLLRWSSVARLACKEAELEALQKREAKKHAQHEIRTHLQHQIDEKNSKRQKAEEDEKRFCEMQDAELERWKRDQTQKAEDRLRQVQQVIRDRELQSEEVFQRREAEREQKLMEDKRLVQRACREMEKEQQAVAERRQQSRLAQAAASQEAIQNKQKGPAARQRRIDEEKQILQDYIDLLEKQEARRKATKPKIRDQSPSLPPRVKRKGEELYYDEELVRKIHAEAMARQEQAEVRKEERLKMERRRNQEFLSQQIAERDEQKRSVLEQKGGQKAAAQAAAEEARQSEKRRMQERRARYLQNRLELEGQMCNKKTLAKSREDEMSRAEKAINRRYVIESYQKTTEGLSPRDDRCESGD</sequence>
<feature type="region of interest" description="Disordered" evidence="1">
    <location>
        <begin position="1"/>
        <end position="27"/>
    </location>
</feature>
<feature type="compositionally biased region" description="Basic and acidic residues" evidence="1">
    <location>
        <begin position="281"/>
        <end position="291"/>
    </location>
</feature>
<feature type="region of interest" description="Disordered" evidence="1">
    <location>
        <begin position="254"/>
        <end position="321"/>
    </location>
</feature>
<evidence type="ECO:0000313" key="2">
    <source>
        <dbReference type="EMBL" id="CAK9105544.1"/>
    </source>
</evidence>
<feature type="compositionally biased region" description="Basic and acidic residues" evidence="1">
    <location>
        <begin position="254"/>
        <end position="273"/>
    </location>
</feature>
<name>A0ABP0RZM5_9DINO</name>
<accession>A0ABP0RZM5</accession>
<dbReference type="EMBL" id="CAXAMM010042571">
    <property type="protein sequence ID" value="CAK9105544.1"/>
    <property type="molecule type" value="Genomic_DNA"/>
</dbReference>
<feature type="compositionally biased region" description="Low complexity" evidence="1">
    <location>
        <begin position="164"/>
        <end position="175"/>
    </location>
</feature>
<dbReference type="Proteomes" id="UP001642464">
    <property type="component" value="Unassembled WGS sequence"/>
</dbReference>
<feature type="non-terminal residue" evidence="2">
    <location>
        <position position="1"/>
    </location>
</feature>
<reference evidence="2 3" key="1">
    <citation type="submission" date="2024-02" db="EMBL/GenBank/DDBJ databases">
        <authorList>
            <person name="Chen Y."/>
            <person name="Shah S."/>
            <person name="Dougan E. K."/>
            <person name="Thang M."/>
            <person name="Chan C."/>
        </authorList>
    </citation>
    <scope>NUCLEOTIDE SEQUENCE [LARGE SCALE GENOMIC DNA]</scope>
</reference>
<feature type="compositionally biased region" description="Basic and acidic residues" evidence="1">
    <location>
        <begin position="306"/>
        <end position="321"/>
    </location>
</feature>
<feature type="region of interest" description="Disordered" evidence="1">
    <location>
        <begin position="208"/>
        <end position="233"/>
    </location>
</feature>
<keyword evidence="3" id="KW-1185">Reference proteome</keyword>
<evidence type="ECO:0000313" key="3">
    <source>
        <dbReference type="Proteomes" id="UP001642464"/>
    </source>
</evidence>
<feature type="region of interest" description="Disordered" evidence="1">
    <location>
        <begin position="149"/>
        <end position="191"/>
    </location>
</feature>
<feature type="compositionally biased region" description="Basic and acidic residues" evidence="1">
    <location>
        <begin position="149"/>
        <end position="162"/>
    </location>
</feature>
<comment type="caution">
    <text evidence="2">The sequence shown here is derived from an EMBL/GenBank/DDBJ whole genome shotgun (WGS) entry which is preliminary data.</text>
</comment>
<evidence type="ECO:0000256" key="1">
    <source>
        <dbReference type="SAM" id="MobiDB-lite"/>
    </source>
</evidence>